<dbReference type="Proteomes" id="UP000077202">
    <property type="component" value="Unassembled WGS sequence"/>
</dbReference>
<evidence type="ECO:0000256" key="1">
    <source>
        <dbReference type="SAM" id="Coils"/>
    </source>
</evidence>
<gene>
    <name evidence="2" type="ORF">AXG93_1563s1000</name>
</gene>
<dbReference type="AlphaFoldDB" id="A0A176VDE2"/>
<proteinExistence type="predicted"/>
<keyword evidence="1" id="KW-0175">Coiled coil</keyword>
<name>A0A176VDE2_MARPO</name>
<sequence length="152" mass="17630">MCAFGGTELLRQKRLWEDTRDRQKEQDQLTTVNAFGTVAFGDAPTSTDVFKKTVLQLRDNAVAEALREFEKQRAKFEAELHTKRVQNGILARELVRQTRLLEQCQIARKADEDLLRRLQLQCDELSAQHAEAELQLVEFEGNNRRATDRTRE</sequence>
<dbReference type="EMBL" id="LVLJ01004070">
    <property type="protein sequence ID" value="OAE18402.1"/>
    <property type="molecule type" value="Genomic_DNA"/>
</dbReference>
<feature type="coiled-coil region" evidence="1">
    <location>
        <begin position="66"/>
        <end position="149"/>
    </location>
</feature>
<evidence type="ECO:0000313" key="2">
    <source>
        <dbReference type="EMBL" id="OAE18402.1"/>
    </source>
</evidence>
<evidence type="ECO:0000313" key="3">
    <source>
        <dbReference type="Proteomes" id="UP000077202"/>
    </source>
</evidence>
<keyword evidence="3" id="KW-1185">Reference proteome</keyword>
<reference evidence="2" key="1">
    <citation type="submission" date="2016-03" db="EMBL/GenBank/DDBJ databases">
        <title>Mechanisms controlling the formation of the plant cell surface in tip-growing cells are functionally conserved among land plants.</title>
        <authorList>
            <person name="Honkanen S."/>
            <person name="Jones V.A."/>
            <person name="Morieri G."/>
            <person name="Champion C."/>
            <person name="Hetherington A.J."/>
            <person name="Kelly S."/>
            <person name="Saint-Marcoux D."/>
            <person name="Proust H."/>
            <person name="Prescott H."/>
            <person name="Dolan L."/>
        </authorList>
    </citation>
    <scope>NUCLEOTIDE SEQUENCE [LARGE SCALE GENOMIC DNA]</scope>
    <source>
        <tissue evidence="2">Whole gametophyte</tissue>
    </source>
</reference>
<protein>
    <submittedName>
        <fullName evidence="2">Uncharacterized protein</fullName>
    </submittedName>
</protein>
<organism evidence="2 3">
    <name type="scientific">Marchantia polymorpha subsp. ruderalis</name>
    <dbReference type="NCBI Taxonomy" id="1480154"/>
    <lineage>
        <taxon>Eukaryota</taxon>
        <taxon>Viridiplantae</taxon>
        <taxon>Streptophyta</taxon>
        <taxon>Embryophyta</taxon>
        <taxon>Marchantiophyta</taxon>
        <taxon>Marchantiopsida</taxon>
        <taxon>Marchantiidae</taxon>
        <taxon>Marchantiales</taxon>
        <taxon>Marchantiaceae</taxon>
        <taxon>Marchantia</taxon>
    </lineage>
</organism>
<comment type="caution">
    <text evidence="2">The sequence shown here is derived from an EMBL/GenBank/DDBJ whole genome shotgun (WGS) entry which is preliminary data.</text>
</comment>
<accession>A0A176VDE2</accession>